<dbReference type="OrthoDB" id="424249at2759"/>
<evidence type="ECO:0000313" key="6">
    <source>
        <dbReference type="Proteomes" id="UP000011087"/>
    </source>
</evidence>
<sequence length="591" mass="64435">MGRAIVEPSDRAYFMATVLDIEAGNKRYLVRYLGEADPCWIDASRVRAVPPNMDVQEFQNWDPQPGTMVEVYFADEGQESWWEGQVQKNKGGFYFITFPDEGDVGTHEVVEKERIRPSYAHTPANLVKGVFHVPPGLEKDMLLTSDHLPKLAKLADLFALHLSPNGKSLIGLGFSRAVETAESVINLHFRRVPQLAEINSRASALQKKLATTEDQMSRGYSVGYGFQLPFRVDPDKLKMVIGAKGANIRKAKSLPGIHHIEARPDGVVTVWAEKREEAEAARELLEIVTDSVGFMENEAGFIIGRKGEQVQELEDMSGCRIQVHITGVRGCVAKAKALLIYTIETYREQREKERVIENLSDELRSLGVHFGFARDGPGGRYPRGQGVSRGTRPSGAPMPTRGRGGAVNNGAGNANERMNGPVMPPGPPQMMRGEAGQQQQPRQNQPRMQPAKPLPAEGQQQQSSAQGVATNGSGGKEEGAADGKTAEQESLPPRQSTVQRRQTNQKAPAKSQETEGAAAAVENHQSQQYSQPGTLEESGGTEVNGFGHAGQEDGSQSSLRAKLAEQGKLPENGQDEEQEDVDVDEGGVTSE</sequence>
<keyword evidence="1" id="KW-0694">RNA-binding</keyword>
<dbReference type="RefSeq" id="XP_005830473.1">
    <property type="nucleotide sequence ID" value="XM_005830416.1"/>
</dbReference>
<dbReference type="InterPro" id="IPR040148">
    <property type="entry name" value="FMR1"/>
</dbReference>
<dbReference type="Gene3D" id="2.30.30.140">
    <property type="match status" value="1"/>
</dbReference>
<dbReference type="GO" id="GO:0043488">
    <property type="term" value="P:regulation of mRNA stability"/>
    <property type="evidence" value="ECO:0007669"/>
    <property type="project" value="TreeGrafter"/>
</dbReference>
<dbReference type="SMART" id="SM00322">
    <property type="entry name" value="KH"/>
    <property type="match status" value="1"/>
</dbReference>
<dbReference type="KEGG" id="gtt:GUITHDRAFT_140530"/>
<dbReference type="CDD" id="cd00105">
    <property type="entry name" value="KH-I"/>
    <property type="match status" value="1"/>
</dbReference>
<dbReference type="PANTHER" id="PTHR10603:SF7">
    <property type="entry name" value="FRAGILE X MESSENGER RIBONUCLEOPROTEIN 1 HOMOLOG"/>
    <property type="match status" value="1"/>
</dbReference>
<dbReference type="GeneID" id="17300174"/>
<gene>
    <name evidence="4" type="ORF">GUITHDRAFT_140530</name>
</gene>
<protein>
    <recommendedName>
        <fullName evidence="3">K Homology domain-containing protein</fullName>
    </recommendedName>
</protein>
<dbReference type="CDD" id="cd20403">
    <property type="entry name" value="Tudor_Agenet_FMRP-like_rpt2"/>
    <property type="match status" value="1"/>
</dbReference>
<dbReference type="STRING" id="905079.L1J4N3"/>
<dbReference type="SUPFAM" id="SSF54791">
    <property type="entry name" value="Eukaryotic type KH-domain (KH-domain type I)"/>
    <property type="match status" value="2"/>
</dbReference>
<dbReference type="GO" id="GO:0045182">
    <property type="term" value="F:translation regulator activity"/>
    <property type="evidence" value="ECO:0007669"/>
    <property type="project" value="TreeGrafter"/>
</dbReference>
<dbReference type="AlphaFoldDB" id="L1J4N3"/>
<dbReference type="GO" id="GO:0051028">
    <property type="term" value="P:mRNA transport"/>
    <property type="evidence" value="ECO:0007669"/>
    <property type="project" value="TreeGrafter"/>
</dbReference>
<feature type="compositionally biased region" description="Low complexity" evidence="2">
    <location>
        <begin position="408"/>
        <end position="421"/>
    </location>
</feature>
<feature type="compositionally biased region" description="Basic and acidic residues" evidence="2">
    <location>
        <begin position="475"/>
        <end position="487"/>
    </location>
</feature>
<feature type="domain" description="K Homology" evidence="3">
    <location>
        <begin position="286"/>
        <end position="344"/>
    </location>
</feature>
<feature type="compositionally biased region" description="Polar residues" evidence="2">
    <location>
        <begin position="493"/>
        <end position="506"/>
    </location>
</feature>
<dbReference type="GO" id="GO:0005634">
    <property type="term" value="C:nucleus"/>
    <property type="evidence" value="ECO:0007669"/>
    <property type="project" value="TreeGrafter"/>
</dbReference>
<dbReference type="Proteomes" id="UP000011087">
    <property type="component" value="Unassembled WGS sequence"/>
</dbReference>
<reference evidence="5" key="3">
    <citation type="submission" date="2015-06" db="UniProtKB">
        <authorList>
            <consortium name="EnsemblProtists"/>
        </authorList>
    </citation>
    <scope>IDENTIFICATION</scope>
</reference>
<dbReference type="GO" id="GO:0045727">
    <property type="term" value="P:positive regulation of translation"/>
    <property type="evidence" value="ECO:0007669"/>
    <property type="project" value="TreeGrafter"/>
</dbReference>
<dbReference type="PANTHER" id="PTHR10603">
    <property type="entry name" value="FRAGILE X MENTAL RETARDATION SYNDROME-RELATED PROTEIN"/>
    <property type="match status" value="1"/>
</dbReference>
<reference evidence="6" key="2">
    <citation type="submission" date="2012-11" db="EMBL/GenBank/DDBJ databases">
        <authorList>
            <person name="Kuo A."/>
            <person name="Curtis B.A."/>
            <person name="Tanifuji G."/>
            <person name="Burki F."/>
            <person name="Gruber A."/>
            <person name="Irimia M."/>
            <person name="Maruyama S."/>
            <person name="Arias M.C."/>
            <person name="Ball S.G."/>
            <person name="Gile G.H."/>
            <person name="Hirakawa Y."/>
            <person name="Hopkins J.F."/>
            <person name="Rensing S.A."/>
            <person name="Schmutz J."/>
            <person name="Symeonidi A."/>
            <person name="Elias M."/>
            <person name="Eveleigh R.J."/>
            <person name="Herman E.K."/>
            <person name="Klute M.J."/>
            <person name="Nakayama T."/>
            <person name="Obornik M."/>
            <person name="Reyes-Prieto A."/>
            <person name="Armbrust E.V."/>
            <person name="Aves S.J."/>
            <person name="Beiko R.G."/>
            <person name="Coutinho P."/>
            <person name="Dacks J.B."/>
            <person name="Durnford D.G."/>
            <person name="Fast N.M."/>
            <person name="Green B.R."/>
            <person name="Grisdale C."/>
            <person name="Hempe F."/>
            <person name="Henrissat B."/>
            <person name="Hoppner M.P."/>
            <person name="Ishida K.-I."/>
            <person name="Kim E."/>
            <person name="Koreny L."/>
            <person name="Kroth P.G."/>
            <person name="Liu Y."/>
            <person name="Malik S.-B."/>
            <person name="Maier U.G."/>
            <person name="McRose D."/>
            <person name="Mock T."/>
            <person name="Neilson J.A."/>
            <person name="Onodera N.T."/>
            <person name="Poole A.M."/>
            <person name="Pritham E.J."/>
            <person name="Richards T.A."/>
            <person name="Rocap G."/>
            <person name="Roy S.W."/>
            <person name="Sarai C."/>
            <person name="Schaack S."/>
            <person name="Shirato S."/>
            <person name="Slamovits C.H."/>
            <person name="Spencer D.F."/>
            <person name="Suzuki S."/>
            <person name="Worden A.Z."/>
            <person name="Zauner S."/>
            <person name="Barry K."/>
            <person name="Bell C."/>
            <person name="Bharti A.K."/>
            <person name="Crow J.A."/>
            <person name="Grimwood J."/>
            <person name="Kramer R."/>
            <person name="Lindquist E."/>
            <person name="Lucas S."/>
            <person name="Salamov A."/>
            <person name="McFadden G.I."/>
            <person name="Lane C.E."/>
            <person name="Keeling P.J."/>
            <person name="Gray M.W."/>
            <person name="Grigoriev I.V."/>
            <person name="Archibald J.M."/>
        </authorList>
    </citation>
    <scope>NUCLEOTIDE SEQUENCE</scope>
    <source>
        <strain evidence="6">CCMP2712</strain>
    </source>
</reference>
<dbReference type="EnsemblProtists" id="EKX43493">
    <property type="protein sequence ID" value="EKX43493"/>
    <property type="gene ID" value="GUITHDRAFT_140530"/>
</dbReference>
<dbReference type="InterPro" id="IPR004088">
    <property type="entry name" value="KH_dom_type_1"/>
</dbReference>
<evidence type="ECO:0000256" key="1">
    <source>
        <dbReference type="PROSITE-ProRule" id="PRU00117"/>
    </source>
</evidence>
<evidence type="ECO:0000313" key="5">
    <source>
        <dbReference type="EnsemblProtists" id="EKX43493"/>
    </source>
</evidence>
<feature type="compositionally biased region" description="Acidic residues" evidence="2">
    <location>
        <begin position="573"/>
        <end position="585"/>
    </location>
</feature>
<accession>L1J4N3</accession>
<dbReference type="GO" id="GO:0003730">
    <property type="term" value="F:mRNA 3'-UTR binding"/>
    <property type="evidence" value="ECO:0007669"/>
    <property type="project" value="TreeGrafter"/>
</dbReference>
<dbReference type="PaxDb" id="55529-EKX43493"/>
<dbReference type="PROSITE" id="PS50084">
    <property type="entry name" value="KH_TYPE_1"/>
    <property type="match status" value="2"/>
</dbReference>
<dbReference type="GO" id="GO:0048513">
    <property type="term" value="P:animal organ development"/>
    <property type="evidence" value="ECO:0007669"/>
    <property type="project" value="TreeGrafter"/>
</dbReference>
<keyword evidence="6" id="KW-1185">Reference proteome</keyword>
<feature type="region of interest" description="Disordered" evidence="2">
    <location>
        <begin position="373"/>
        <end position="591"/>
    </location>
</feature>
<dbReference type="InterPro" id="IPR008395">
    <property type="entry name" value="Agenet-like_dom"/>
</dbReference>
<evidence type="ECO:0000313" key="4">
    <source>
        <dbReference type="EMBL" id="EKX43493.1"/>
    </source>
</evidence>
<dbReference type="HOGENOM" id="CLU_461899_0_0_1"/>
<feature type="compositionally biased region" description="Low complexity" evidence="2">
    <location>
        <begin position="429"/>
        <end position="467"/>
    </location>
</feature>
<evidence type="ECO:0000256" key="2">
    <source>
        <dbReference type="SAM" id="MobiDB-lite"/>
    </source>
</evidence>
<organism evidence="4">
    <name type="scientific">Guillardia theta (strain CCMP2712)</name>
    <name type="common">Cryptophyte</name>
    <dbReference type="NCBI Taxonomy" id="905079"/>
    <lineage>
        <taxon>Eukaryota</taxon>
        <taxon>Cryptophyceae</taxon>
        <taxon>Pyrenomonadales</taxon>
        <taxon>Geminigeraceae</taxon>
        <taxon>Guillardia</taxon>
    </lineage>
</organism>
<proteinExistence type="predicted"/>
<evidence type="ECO:0000259" key="3">
    <source>
        <dbReference type="SMART" id="SM00322"/>
    </source>
</evidence>
<dbReference type="InterPro" id="IPR036612">
    <property type="entry name" value="KH_dom_type_1_sf"/>
</dbReference>
<dbReference type="OMA" id="DQQQRGY"/>
<name>L1J4N3_GUITC</name>
<reference evidence="4 6" key="1">
    <citation type="journal article" date="2012" name="Nature">
        <title>Algal genomes reveal evolutionary mosaicism and the fate of nucleomorphs.</title>
        <authorList>
            <consortium name="DOE Joint Genome Institute"/>
            <person name="Curtis B.A."/>
            <person name="Tanifuji G."/>
            <person name="Burki F."/>
            <person name="Gruber A."/>
            <person name="Irimia M."/>
            <person name="Maruyama S."/>
            <person name="Arias M.C."/>
            <person name="Ball S.G."/>
            <person name="Gile G.H."/>
            <person name="Hirakawa Y."/>
            <person name="Hopkins J.F."/>
            <person name="Kuo A."/>
            <person name="Rensing S.A."/>
            <person name="Schmutz J."/>
            <person name="Symeonidi A."/>
            <person name="Elias M."/>
            <person name="Eveleigh R.J."/>
            <person name="Herman E.K."/>
            <person name="Klute M.J."/>
            <person name="Nakayama T."/>
            <person name="Obornik M."/>
            <person name="Reyes-Prieto A."/>
            <person name="Armbrust E.V."/>
            <person name="Aves S.J."/>
            <person name="Beiko R.G."/>
            <person name="Coutinho P."/>
            <person name="Dacks J.B."/>
            <person name="Durnford D.G."/>
            <person name="Fast N.M."/>
            <person name="Green B.R."/>
            <person name="Grisdale C.J."/>
            <person name="Hempel F."/>
            <person name="Henrissat B."/>
            <person name="Hoppner M.P."/>
            <person name="Ishida K."/>
            <person name="Kim E."/>
            <person name="Koreny L."/>
            <person name="Kroth P.G."/>
            <person name="Liu Y."/>
            <person name="Malik S.B."/>
            <person name="Maier U.G."/>
            <person name="McRose D."/>
            <person name="Mock T."/>
            <person name="Neilson J.A."/>
            <person name="Onodera N.T."/>
            <person name="Poole A.M."/>
            <person name="Pritham E.J."/>
            <person name="Richards T.A."/>
            <person name="Rocap G."/>
            <person name="Roy S.W."/>
            <person name="Sarai C."/>
            <person name="Schaack S."/>
            <person name="Shirato S."/>
            <person name="Slamovits C.H."/>
            <person name="Spencer D.F."/>
            <person name="Suzuki S."/>
            <person name="Worden A.Z."/>
            <person name="Zauner S."/>
            <person name="Barry K."/>
            <person name="Bell C."/>
            <person name="Bharti A.K."/>
            <person name="Crow J.A."/>
            <person name="Grimwood J."/>
            <person name="Kramer R."/>
            <person name="Lindquist E."/>
            <person name="Lucas S."/>
            <person name="Salamov A."/>
            <person name="McFadden G.I."/>
            <person name="Lane C.E."/>
            <person name="Keeling P.J."/>
            <person name="Gray M.W."/>
            <person name="Grigoriev I.V."/>
            <person name="Archibald J.M."/>
        </authorList>
    </citation>
    <scope>NUCLEOTIDE SEQUENCE</scope>
    <source>
        <strain evidence="4 6">CCMP2712</strain>
    </source>
</reference>
<dbReference type="Pfam" id="PF05641">
    <property type="entry name" value="Agenet"/>
    <property type="match status" value="2"/>
</dbReference>
<dbReference type="EMBL" id="JH993010">
    <property type="protein sequence ID" value="EKX43493.1"/>
    <property type="molecule type" value="Genomic_DNA"/>
</dbReference>
<dbReference type="InterPro" id="IPR004087">
    <property type="entry name" value="KH_dom"/>
</dbReference>
<dbReference type="Gene3D" id="3.30.1370.10">
    <property type="entry name" value="K Homology domain, type 1"/>
    <property type="match status" value="2"/>
</dbReference>
<dbReference type="GO" id="GO:0010494">
    <property type="term" value="C:cytoplasmic stress granule"/>
    <property type="evidence" value="ECO:0007669"/>
    <property type="project" value="TreeGrafter"/>
</dbReference>
<dbReference type="Pfam" id="PF00013">
    <property type="entry name" value="KH_1"/>
    <property type="match status" value="1"/>
</dbReference>
<feature type="compositionally biased region" description="Polar residues" evidence="2">
    <location>
        <begin position="523"/>
        <end position="533"/>
    </location>
</feature>